<proteinExistence type="predicted"/>
<evidence type="ECO:0000256" key="1">
    <source>
        <dbReference type="SAM" id="SignalP"/>
    </source>
</evidence>
<protein>
    <submittedName>
        <fullName evidence="2">Alpha-rhamnosidase</fullName>
    </submittedName>
</protein>
<feature type="non-terminal residue" evidence="2">
    <location>
        <position position="263"/>
    </location>
</feature>
<name>A0A642C1L7_BACOV</name>
<dbReference type="Pfam" id="PF25788">
    <property type="entry name" value="Ig_Rha78A_N"/>
    <property type="match status" value="1"/>
</dbReference>
<comment type="caution">
    <text evidence="2">The sequence shown here is derived from an EMBL/GenBank/DDBJ whole genome shotgun (WGS) entry which is preliminary data.</text>
</comment>
<dbReference type="InterPro" id="IPR013783">
    <property type="entry name" value="Ig-like_fold"/>
</dbReference>
<keyword evidence="1" id="KW-0732">Signal</keyword>
<dbReference type="PANTHER" id="PTHR33307:SF6">
    <property type="entry name" value="ALPHA-RHAMNOSIDASE (EUROFUNG)-RELATED"/>
    <property type="match status" value="1"/>
</dbReference>
<feature type="chain" id="PRO_5025068574" evidence="1">
    <location>
        <begin position="20"/>
        <end position="263"/>
    </location>
</feature>
<dbReference type="InterPro" id="IPR016007">
    <property type="entry name" value="Alpha_rhamnosid"/>
</dbReference>
<dbReference type="Gene3D" id="2.60.40.10">
    <property type="entry name" value="Immunoglobulins"/>
    <property type="match status" value="1"/>
</dbReference>
<accession>A0A642C1L7</accession>
<sequence>MARTTLLLLSILFLLPTNAAIKKLQVEYLTNPIGLDITAPRFSWQLESAERGVRQTAYQITVATDAACLNPVWTSGKVASDESLHICYAGPALTPSTRYYWKVTVWNNKTGEETSTEKAFFETGLLSDGWSGAQWIKATQINKNSKINPEDKKQTKARMLLEMDVTLTSGNASVLFGARDASNVFMWSVNTLDNEKEPLIRRHIYDRGRLQSSDTPIGKFFTKSDLLNKEHHLAIEAKDGVVKTYIDKVLVDTYTDTDSKLSN</sequence>
<dbReference type="PANTHER" id="PTHR33307">
    <property type="entry name" value="ALPHA-RHAMNOSIDASE (EUROFUNG)"/>
    <property type="match status" value="1"/>
</dbReference>
<reference evidence="2" key="1">
    <citation type="journal article" date="2019" name="Nat. Med.">
        <title>A library of human gut bacterial isolates paired with longitudinal multiomics data enables mechanistic microbiome research.</title>
        <authorList>
            <person name="Poyet M."/>
            <person name="Groussin M."/>
            <person name="Gibbons S.M."/>
            <person name="Avila-Pacheco J."/>
            <person name="Jiang X."/>
            <person name="Kearney S.M."/>
            <person name="Perrotta A.R."/>
            <person name="Berdy B."/>
            <person name="Zhao S."/>
            <person name="Lieberman T.D."/>
            <person name="Swanson P.K."/>
            <person name="Smith M."/>
            <person name="Roesemann S."/>
            <person name="Alexander J.E."/>
            <person name="Rich S.A."/>
            <person name="Livny J."/>
            <person name="Vlamakis H."/>
            <person name="Clish C."/>
            <person name="Bullock K."/>
            <person name="Deik A."/>
            <person name="Scott J."/>
            <person name="Pierce K.A."/>
            <person name="Xavier R.J."/>
            <person name="Alm E.J."/>
        </authorList>
    </citation>
    <scope>NUCLEOTIDE SEQUENCE</scope>
    <source>
        <strain evidence="2">BIOML-A13</strain>
    </source>
</reference>
<organism evidence="2">
    <name type="scientific">Bacteroides ovatus</name>
    <dbReference type="NCBI Taxonomy" id="28116"/>
    <lineage>
        <taxon>Bacteria</taxon>
        <taxon>Pseudomonadati</taxon>
        <taxon>Bacteroidota</taxon>
        <taxon>Bacteroidia</taxon>
        <taxon>Bacteroidales</taxon>
        <taxon>Bacteroidaceae</taxon>
        <taxon>Bacteroides</taxon>
    </lineage>
</organism>
<dbReference type="AlphaFoldDB" id="A0A642C1L7"/>
<gene>
    <name evidence="2" type="ORF">F3B51_28390</name>
</gene>
<dbReference type="EMBL" id="VWFN01000179">
    <property type="protein sequence ID" value="KAA4634500.1"/>
    <property type="molecule type" value="Genomic_DNA"/>
</dbReference>
<evidence type="ECO:0000313" key="2">
    <source>
        <dbReference type="EMBL" id="KAA4634500.1"/>
    </source>
</evidence>
<feature type="signal peptide" evidence="1">
    <location>
        <begin position="1"/>
        <end position="19"/>
    </location>
</feature>